<dbReference type="InterPro" id="IPR007248">
    <property type="entry name" value="Mpv17_PMP22"/>
</dbReference>
<feature type="transmembrane region" description="Helical" evidence="6">
    <location>
        <begin position="148"/>
        <end position="168"/>
    </location>
</feature>
<evidence type="ECO:0000256" key="1">
    <source>
        <dbReference type="ARBA" id="ARBA00004141"/>
    </source>
</evidence>
<dbReference type="EMBL" id="BTGC01000008">
    <property type="protein sequence ID" value="GMM52900.1"/>
    <property type="molecule type" value="Genomic_DNA"/>
</dbReference>
<evidence type="ECO:0000256" key="3">
    <source>
        <dbReference type="ARBA" id="ARBA00022692"/>
    </source>
</evidence>
<feature type="transmembrane region" description="Helical" evidence="6">
    <location>
        <begin position="112"/>
        <end position="136"/>
    </location>
</feature>
<organism evidence="7 8">
    <name type="scientific">Starmerella bacillaris</name>
    <name type="common">Yeast</name>
    <name type="synonym">Candida zemplinina</name>
    <dbReference type="NCBI Taxonomy" id="1247836"/>
    <lineage>
        <taxon>Eukaryota</taxon>
        <taxon>Fungi</taxon>
        <taxon>Dikarya</taxon>
        <taxon>Ascomycota</taxon>
        <taxon>Saccharomycotina</taxon>
        <taxon>Dipodascomycetes</taxon>
        <taxon>Dipodascales</taxon>
        <taxon>Trichomonascaceae</taxon>
        <taxon>Starmerella</taxon>
    </lineage>
</organism>
<evidence type="ECO:0000313" key="8">
    <source>
        <dbReference type="Proteomes" id="UP001362899"/>
    </source>
</evidence>
<gene>
    <name evidence="7" type="ORF">DASB73_038630</name>
</gene>
<keyword evidence="8" id="KW-1185">Reference proteome</keyword>
<evidence type="ECO:0000313" key="7">
    <source>
        <dbReference type="EMBL" id="GMM52900.1"/>
    </source>
</evidence>
<feature type="transmembrane region" description="Helical" evidence="6">
    <location>
        <begin position="55"/>
        <end position="74"/>
    </location>
</feature>
<dbReference type="Pfam" id="PF04117">
    <property type="entry name" value="Mpv17_PMP22"/>
    <property type="match status" value="1"/>
</dbReference>
<comment type="caution">
    <text evidence="7">The sequence shown here is derived from an EMBL/GenBank/DDBJ whole genome shotgun (WGS) entry which is preliminary data.</text>
</comment>
<keyword evidence="5 6" id="KW-0472">Membrane</keyword>
<dbReference type="Proteomes" id="UP001362899">
    <property type="component" value="Unassembled WGS sequence"/>
</dbReference>
<feature type="transmembrane region" description="Helical" evidence="6">
    <location>
        <begin position="175"/>
        <end position="194"/>
    </location>
</feature>
<reference evidence="7 8" key="1">
    <citation type="journal article" date="2023" name="Elife">
        <title>Identification of key yeast species and microbe-microbe interactions impacting larval growth of Drosophila in the wild.</title>
        <authorList>
            <person name="Mure A."/>
            <person name="Sugiura Y."/>
            <person name="Maeda R."/>
            <person name="Honda K."/>
            <person name="Sakurai N."/>
            <person name="Takahashi Y."/>
            <person name="Watada M."/>
            <person name="Katoh T."/>
            <person name="Gotoh A."/>
            <person name="Gotoh Y."/>
            <person name="Taniguchi I."/>
            <person name="Nakamura K."/>
            <person name="Hayashi T."/>
            <person name="Katayama T."/>
            <person name="Uemura T."/>
            <person name="Hattori Y."/>
        </authorList>
    </citation>
    <scope>NUCLEOTIDE SEQUENCE [LARGE SCALE GENOMIC DNA]</scope>
    <source>
        <strain evidence="7 8">SB-73</strain>
    </source>
</reference>
<dbReference type="PANTHER" id="PTHR11266">
    <property type="entry name" value="PEROXISOMAL MEMBRANE PROTEIN 2, PXMP2 MPV17"/>
    <property type="match status" value="1"/>
</dbReference>
<dbReference type="GO" id="GO:0005778">
    <property type="term" value="C:peroxisomal membrane"/>
    <property type="evidence" value="ECO:0007669"/>
    <property type="project" value="TreeGrafter"/>
</dbReference>
<sequence length="197" mass="22458">MDTGGIEVGLLEKRVKKPRSLQILVILATVFHTALCLVLLILYEKLRDLSTRGTAAIIGAAMGGLGECLLQLYTKKYSFSDILRFQVWGVLNGIWTRCWTEKLIFHLKQKPLMILVDQLFGNPLSIFFFIGLTAFWKGYDIDLYIQKNYLPALKLSLIIWPIASTLQFTVIPRNFILIFNIVVSFIWVIVLGVFTSQ</sequence>
<keyword evidence="4 6" id="KW-1133">Transmembrane helix</keyword>
<comment type="similarity">
    <text evidence="2 6">Belongs to the peroxisomal membrane protein PXMP2/4 family.</text>
</comment>
<keyword evidence="3 6" id="KW-0812">Transmembrane</keyword>
<accession>A0AAV5RMZ2</accession>
<proteinExistence type="inferred from homology"/>
<name>A0AAV5RMZ2_STABA</name>
<evidence type="ECO:0000256" key="2">
    <source>
        <dbReference type="ARBA" id="ARBA00006824"/>
    </source>
</evidence>
<evidence type="ECO:0000256" key="5">
    <source>
        <dbReference type="ARBA" id="ARBA00023136"/>
    </source>
</evidence>
<protein>
    <submittedName>
        <fullName evidence="7">Uncharacterized protein</fullName>
    </submittedName>
</protein>
<dbReference type="AlphaFoldDB" id="A0AAV5RMZ2"/>
<feature type="transmembrane region" description="Helical" evidence="6">
    <location>
        <begin position="21"/>
        <end position="43"/>
    </location>
</feature>
<evidence type="ECO:0000256" key="4">
    <source>
        <dbReference type="ARBA" id="ARBA00022989"/>
    </source>
</evidence>
<comment type="subcellular location">
    <subcellularLocation>
        <location evidence="1">Membrane</location>
        <topology evidence="1">Multi-pass membrane protein</topology>
    </subcellularLocation>
</comment>
<evidence type="ECO:0000256" key="6">
    <source>
        <dbReference type="RuleBase" id="RU363053"/>
    </source>
</evidence>
<dbReference type="PANTHER" id="PTHR11266:SF80">
    <property type="entry name" value="PEROXISOMAL MEMBRANE PROTEIN 2"/>
    <property type="match status" value="1"/>
</dbReference>